<protein>
    <submittedName>
        <fullName evidence="2">Uncharacterized protein</fullName>
    </submittedName>
</protein>
<reference evidence="2 3" key="1">
    <citation type="submission" date="2021-08" db="EMBL/GenBank/DDBJ databases">
        <title>Draft Genome Sequence of Phanerochaete sordida strain YK-624.</title>
        <authorList>
            <person name="Mori T."/>
            <person name="Dohra H."/>
            <person name="Suzuki T."/>
            <person name="Kawagishi H."/>
            <person name="Hirai H."/>
        </authorList>
    </citation>
    <scope>NUCLEOTIDE SEQUENCE [LARGE SCALE GENOMIC DNA]</scope>
    <source>
        <strain evidence="2 3">YK-624</strain>
    </source>
</reference>
<organism evidence="2 3">
    <name type="scientific">Phanerochaete sordida</name>
    <dbReference type="NCBI Taxonomy" id="48140"/>
    <lineage>
        <taxon>Eukaryota</taxon>
        <taxon>Fungi</taxon>
        <taxon>Dikarya</taxon>
        <taxon>Basidiomycota</taxon>
        <taxon>Agaricomycotina</taxon>
        <taxon>Agaricomycetes</taxon>
        <taxon>Polyporales</taxon>
        <taxon>Phanerochaetaceae</taxon>
        <taxon>Phanerochaete</taxon>
    </lineage>
</organism>
<sequence length="79" mass="8733">MSSPTRASLPAPIPPTCPDSERHKLAADEPLRLSSRLSPFVPTWWREACMGESRCGAQERTIKLVVLHVLSGLCRVHAK</sequence>
<evidence type="ECO:0000313" key="2">
    <source>
        <dbReference type="EMBL" id="GJE89360.1"/>
    </source>
</evidence>
<dbReference type="AlphaFoldDB" id="A0A9P3G7P8"/>
<name>A0A9P3G7P8_9APHY</name>
<gene>
    <name evidence="2" type="ORF">PsYK624_054590</name>
</gene>
<keyword evidence="3" id="KW-1185">Reference proteome</keyword>
<proteinExistence type="predicted"/>
<evidence type="ECO:0000313" key="3">
    <source>
        <dbReference type="Proteomes" id="UP000703269"/>
    </source>
</evidence>
<dbReference type="Proteomes" id="UP000703269">
    <property type="component" value="Unassembled WGS sequence"/>
</dbReference>
<accession>A0A9P3G7P8</accession>
<evidence type="ECO:0000256" key="1">
    <source>
        <dbReference type="SAM" id="MobiDB-lite"/>
    </source>
</evidence>
<feature type="region of interest" description="Disordered" evidence="1">
    <location>
        <begin position="1"/>
        <end position="21"/>
    </location>
</feature>
<dbReference type="EMBL" id="BPQB01000012">
    <property type="protein sequence ID" value="GJE89360.1"/>
    <property type="molecule type" value="Genomic_DNA"/>
</dbReference>
<comment type="caution">
    <text evidence="2">The sequence shown here is derived from an EMBL/GenBank/DDBJ whole genome shotgun (WGS) entry which is preliminary data.</text>
</comment>